<feature type="region of interest" description="Disordered" evidence="5">
    <location>
        <begin position="1"/>
        <end position="49"/>
    </location>
</feature>
<evidence type="ECO:0000259" key="7">
    <source>
        <dbReference type="PROSITE" id="PS50110"/>
    </source>
</evidence>
<dbReference type="InterPro" id="IPR016032">
    <property type="entry name" value="Sig_transdc_resp-reg_C-effctor"/>
</dbReference>
<dbReference type="PROSITE" id="PS50043">
    <property type="entry name" value="HTH_LUXR_2"/>
    <property type="match status" value="1"/>
</dbReference>
<evidence type="ECO:0000256" key="1">
    <source>
        <dbReference type="ARBA" id="ARBA00023015"/>
    </source>
</evidence>
<dbReference type="InterPro" id="IPR000792">
    <property type="entry name" value="Tscrpt_reg_LuxR_C"/>
</dbReference>
<dbReference type="PANTHER" id="PTHR43214:SF24">
    <property type="entry name" value="TRANSCRIPTIONAL REGULATORY PROTEIN NARL-RELATED"/>
    <property type="match status" value="1"/>
</dbReference>
<dbReference type="GO" id="GO:0006355">
    <property type="term" value="P:regulation of DNA-templated transcription"/>
    <property type="evidence" value="ECO:0007669"/>
    <property type="project" value="InterPro"/>
</dbReference>
<dbReference type="Pfam" id="PF00196">
    <property type="entry name" value="GerE"/>
    <property type="match status" value="1"/>
</dbReference>
<dbReference type="InterPro" id="IPR036388">
    <property type="entry name" value="WH-like_DNA-bd_sf"/>
</dbReference>
<keyword evidence="3" id="KW-0804">Transcription</keyword>
<dbReference type="PRINTS" id="PR00038">
    <property type="entry name" value="HTHLUXR"/>
</dbReference>
<feature type="domain" description="Response regulatory" evidence="7">
    <location>
        <begin position="74"/>
        <end position="182"/>
    </location>
</feature>
<keyword evidence="2" id="KW-0238">DNA-binding</keyword>
<keyword evidence="1" id="KW-0805">Transcription regulation</keyword>
<dbReference type="AlphaFoldDB" id="A4PHL5"/>
<evidence type="ECO:0000256" key="2">
    <source>
        <dbReference type="ARBA" id="ARBA00023125"/>
    </source>
</evidence>
<dbReference type="GO" id="GO:0003677">
    <property type="term" value="F:DNA binding"/>
    <property type="evidence" value="ECO:0007669"/>
    <property type="project" value="UniProtKB-KW"/>
</dbReference>
<evidence type="ECO:0000259" key="6">
    <source>
        <dbReference type="PROSITE" id="PS50043"/>
    </source>
</evidence>
<organism evidence="8">
    <name type="scientific">Streptomyces virginiae</name>
    <name type="common">Streptomyces cinnamonensis</name>
    <dbReference type="NCBI Taxonomy" id="1961"/>
    <lineage>
        <taxon>Bacteria</taxon>
        <taxon>Bacillati</taxon>
        <taxon>Actinomycetota</taxon>
        <taxon>Actinomycetes</taxon>
        <taxon>Kitasatosporales</taxon>
        <taxon>Streptomycetaceae</taxon>
        <taxon>Streptomyces</taxon>
    </lineage>
</organism>
<reference evidence="8" key="1">
    <citation type="journal article" date="2007" name="Gene">
        <title>Characterization of biosynthetic gene cluster for the production of virginiamycin M, a streptogramin type A antibiotic, in Streptomyces virginiae.</title>
        <authorList>
            <person name="Pulsawat N."/>
            <person name="Kitani S."/>
            <person name="Nihira T."/>
        </authorList>
    </citation>
    <scope>NUCLEOTIDE SEQUENCE</scope>
</reference>
<evidence type="ECO:0000256" key="5">
    <source>
        <dbReference type="SAM" id="MobiDB-lite"/>
    </source>
</evidence>
<dbReference type="CDD" id="cd06170">
    <property type="entry name" value="LuxR_C_like"/>
    <property type="match status" value="1"/>
</dbReference>
<accession>A4PHL5</accession>
<dbReference type="PROSITE" id="PS00622">
    <property type="entry name" value="HTH_LUXR_1"/>
    <property type="match status" value="1"/>
</dbReference>
<dbReference type="SMART" id="SM00421">
    <property type="entry name" value="HTH_LUXR"/>
    <property type="match status" value="1"/>
</dbReference>
<dbReference type="PROSITE" id="PS50110">
    <property type="entry name" value="RESPONSE_REGULATORY"/>
    <property type="match status" value="1"/>
</dbReference>
<dbReference type="GO" id="GO:0000160">
    <property type="term" value="P:phosphorelay signal transduction system"/>
    <property type="evidence" value="ECO:0007669"/>
    <property type="project" value="InterPro"/>
</dbReference>
<feature type="compositionally biased region" description="Low complexity" evidence="5">
    <location>
        <begin position="36"/>
        <end position="49"/>
    </location>
</feature>
<proteinExistence type="predicted"/>
<dbReference type="Gene3D" id="1.10.10.10">
    <property type="entry name" value="Winged helix-like DNA-binding domain superfamily/Winged helix DNA-binding domain"/>
    <property type="match status" value="1"/>
</dbReference>
<gene>
    <name evidence="8" type="primary">vmsT</name>
</gene>
<protein>
    <submittedName>
        <fullName evidence="8">Putative two component regulator</fullName>
    </submittedName>
</protein>
<evidence type="ECO:0000256" key="3">
    <source>
        <dbReference type="ARBA" id="ARBA00023163"/>
    </source>
</evidence>
<evidence type="ECO:0000256" key="4">
    <source>
        <dbReference type="PROSITE-ProRule" id="PRU00169"/>
    </source>
</evidence>
<dbReference type="PANTHER" id="PTHR43214">
    <property type="entry name" value="TWO-COMPONENT RESPONSE REGULATOR"/>
    <property type="match status" value="1"/>
</dbReference>
<sequence length="277" mass="28987">MERRAQGWPASSGTAALRVLPGGAGPARPRSSRHTLLPPLADRAAPPAAYPWAPAHDDLVRSEEPAPDGADTVRVFLLGPDALARAGLRALLESQPGVVVAAEGEPGPRALADLRISCPDVMVLHGVPDPQLIGLPGSQDPGGTPLLAVGGPDPAEPGPHLNGCLPATVTPADLAAAVRMAAAGYHLSRRPSRRTADDGGFRRAEVSDVDPDELTARESEVLDLIARGLSNAEIAGALMLSEHTVKSHVQNLLGKLRLRSRVQAVVYAYEIGLRRTR</sequence>
<dbReference type="RefSeq" id="WP_051763251.1">
    <property type="nucleotide sequence ID" value="NZ_JNYC01000011.1"/>
</dbReference>
<dbReference type="InterPro" id="IPR001789">
    <property type="entry name" value="Sig_transdc_resp-reg_receiver"/>
</dbReference>
<dbReference type="SUPFAM" id="SSF46894">
    <property type="entry name" value="C-terminal effector domain of the bipartite response regulators"/>
    <property type="match status" value="1"/>
</dbReference>
<feature type="domain" description="HTH luxR-type" evidence="6">
    <location>
        <begin position="207"/>
        <end position="272"/>
    </location>
</feature>
<name>A4PHL5_STRVG</name>
<comment type="caution">
    <text evidence="4">Lacks conserved residue(s) required for the propagation of feature annotation.</text>
</comment>
<dbReference type="InterPro" id="IPR039420">
    <property type="entry name" value="WalR-like"/>
</dbReference>
<evidence type="ECO:0000313" key="8">
    <source>
        <dbReference type="EMBL" id="BAF50712.1"/>
    </source>
</evidence>
<dbReference type="EMBL" id="AB283030">
    <property type="protein sequence ID" value="BAF50712.1"/>
    <property type="molecule type" value="Genomic_DNA"/>
</dbReference>